<feature type="compositionally biased region" description="Basic and acidic residues" evidence="1">
    <location>
        <begin position="551"/>
        <end position="561"/>
    </location>
</feature>
<reference evidence="4" key="2">
    <citation type="submission" date="2016-02" db="EMBL/GenBank/DDBJ databases">
        <title>Draft genome sequence of five rapidly growing Mycobacterium species.</title>
        <authorList>
            <person name="Katahira K."/>
            <person name="Gotou Y."/>
            <person name="Iida K."/>
            <person name="Ogura Y."/>
            <person name="Hayashi T."/>
        </authorList>
    </citation>
    <scope>NUCLEOTIDE SEQUENCE [LARGE SCALE GENOMIC DNA]</scope>
    <source>
        <strain evidence="4">JCM15654</strain>
    </source>
</reference>
<evidence type="ECO:0000313" key="4">
    <source>
        <dbReference type="Proteomes" id="UP000069620"/>
    </source>
</evidence>
<feature type="compositionally biased region" description="Basic and acidic residues" evidence="1">
    <location>
        <begin position="508"/>
        <end position="527"/>
    </location>
</feature>
<evidence type="ECO:0000313" key="3">
    <source>
        <dbReference type="EMBL" id="GAS90743.1"/>
    </source>
</evidence>
<comment type="caution">
    <text evidence="3">The sequence shown here is derived from an EMBL/GenBank/DDBJ whole genome shotgun (WGS) entry which is preliminary data.</text>
</comment>
<feature type="domain" description="DUF222" evidence="2">
    <location>
        <begin position="3"/>
        <end position="304"/>
    </location>
</feature>
<evidence type="ECO:0000259" key="2">
    <source>
        <dbReference type="Pfam" id="PF02720"/>
    </source>
</evidence>
<dbReference type="AlphaFoldDB" id="A0A100W343"/>
<dbReference type="RefSeq" id="WP_084388602.1">
    <property type="nucleotide sequence ID" value="NZ_BCSX01000043.1"/>
</dbReference>
<dbReference type="InterPro" id="IPR003870">
    <property type="entry name" value="DUF222"/>
</dbReference>
<gene>
    <name evidence="3" type="ORF">RMCB_4839</name>
</gene>
<dbReference type="CDD" id="cd00085">
    <property type="entry name" value="HNHc"/>
    <property type="match status" value="1"/>
</dbReference>
<dbReference type="EMBL" id="BCSX01000043">
    <property type="protein sequence ID" value="GAS90743.1"/>
    <property type="molecule type" value="Genomic_DNA"/>
</dbReference>
<dbReference type="Proteomes" id="UP000069620">
    <property type="component" value="Unassembled WGS sequence"/>
</dbReference>
<reference evidence="4" key="1">
    <citation type="journal article" date="2016" name="Genome Announc.">
        <title>Draft Genome Sequences of Five Rapidly Growing Mycobacterium Species, M. thermoresistibile, M. fortuitum subsp. acetamidolyticum, M. canariasense, M. brisbanense, and M. novocastrense.</title>
        <authorList>
            <person name="Katahira K."/>
            <person name="Ogura Y."/>
            <person name="Gotoh Y."/>
            <person name="Hayashi T."/>
        </authorList>
    </citation>
    <scope>NUCLEOTIDE SEQUENCE [LARGE SCALE GENOMIC DNA]</scope>
    <source>
        <strain evidence="4">JCM15654</strain>
    </source>
</reference>
<name>A0A100W343_9MYCO</name>
<protein>
    <recommendedName>
        <fullName evidence="2">DUF222 domain-containing protein</fullName>
    </recommendedName>
</protein>
<keyword evidence="4" id="KW-1185">Reference proteome</keyword>
<organism evidence="3 4">
    <name type="scientific">Mycolicibacterium brisbanense</name>
    <dbReference type="NCBI Taxonomy" id="146020"/>
    <lineage>
        <taxon>Bacteria</taxon>
        <taxon>Bacillati</taxon>
        <taxon>Actinomycetota</taxon>
        <taxon>Actinomycetes</taxon>
        <taxon>Mycobacteriales</taxon>
        <taxon>Mycobacteriaceae</taxon>
        <taxon>Mycolicibacterium</taxon>
    </lineage>
</organism>
<evidence type="ECO:0000256" key="1">
    <source>
        <dbReference type="SAM" id="MobiDB-lite"/>
    </source>
</evidence>
<feature type="compositionally biased region" description="Acidic residues" evidence="1">
    <location>
        <begin position="491"/>
        <end position="507"/>
    </location>
</feature>
<feature type="compositionally biased region" description="Basic and acidic residues" evidence="1">
    <location>
        <begin position="453"/>
        <end position="475"/>
    </location>
</feature>
<dbReference type="OrthoDB" id="4774865at2"/>
<dbReference type="InterPro" id="IPR003615">
    <property type="entry name" value="HNH_nuc"/>
</dbReference>
<feature type="region of interest" description="Disordered" evidence="1">
    <location>
        <begin position="392"/>
        <end position="580"/>
    </location>
</feature>
<accession>A0A100W343</accession>
<feature type="non-terminal residue" evidence="3">
    <location>
        <position position="1"/>
    </location>
</feature>
<dbReference type="Pfam" id="PF02720">
    <property type="entry name" value="DUF222"/>
    <property type="match status" value="1"/>
</dbReference>
<dbReference type="STRING" id="146020.RMCB_4839"/>
<proteinExistence type="predicted"/>
<sequence>QSRTTARDIGGKNWADVLSIRLRISPTEAKRRVTDAALLGPRAAVSGEPLDPVLPATAAAQAAGQINTDHVAVIKKFFDTCPVPLDATTHEEIDSDLARIAAANSPDILRRCAERITFLLNQDGPEPPEDIQARRRGITICPQGLDGTSKIHGYLDAETTAVLTAITAKLGAPGMCNRDDDHPCLAGSPSAEAIAADTRTHAQRTHDAFLAMGRSLLASGKLGQHNGLPVSVVISTTVRELESLSGIATTASGTRLSIPQVIAMAAPARHYLAVFADHKEVPLYLGRSKRLASVGQRLALHARDGGCTKPGCPHPPDRCQGHHADRDYAQGGHTDITDLTLACPKDNRLVSEHGWTTRVRDDGRVEWIPPPLLDTGQDRLNHYWHPEDLFHTTTSTDSDSDVGNVGAWGEADDPPHRNREPEDQRYPDDESDSDMGEAPEDHRDPEDQCCPDDESHSDMDEAPDSDRAPEDRYSPADESYSDMGDATDPVPESDQELETPENSDAESDTDRGETADPATEDDRKLEAPENSEIESDRSVGDATDPGPQAHRNPEIPADKQHCAHPHTTQSPNNRDGPDDP</sequence>
<feature type="compositionally biased region" description="Acidic residues" evidence="1">
    <location>
        <begin position="429"/>
        <end position="438"/>
    </location>
</feature>
<feature type="compositionally biased region" description="Basic and acidic residues" evidence="1">
    <location>
        <begin position="413"/>
        <end position="428"/>
    </location>
</feature>